<name>A0A3D8JTW2_9BURK</name>
<comment type="caution">
    <text evidence="8">The sequence shown here is derived from an EMBL/GenBank/DDBJ whole genome shotgun (WGS) entry which is preliminary data.</text>
</comment>
<evidence type="ECO:0000256" key="3">
    <source>
        <dbReference type="ARBA" id="ARBA00022475"/>
    </source>
</evidence>
<evidence type="ECO:0000256" key="4">
    <source>
        <dbReference type="ARBA" id="ARBA00022692"/>
    </source>
</evidence>
<keyword evidence="6 7" id="KW-0472">Membrane</keyword>
<dbReference type="Proteomes" id="UP000256838">
    <property type="component" value="Unassembled WGS sequence"/>
</dbReference>
<feature type="transmembrane region" description="Helical" evidence="7">
    <location>
        <begin position="126"/>
        <end position="143"/>
    </location>
</feature>
<gene>
    <name evidence="8" type="ORF">DWV00_23375</name>
</gene>
<comment type="similarity">
    <text evidence="2">Belongs to the chromate ion transporter (CHR) (TC 2.A.51) family.</text>
</comment>
<evidence type="ECO:0000256" key="7">
    <source>
        <dbReference type="SAM" id="Phobius"/>
    </source>
</evidence>
<sequence>MTPSDSPTDVHGGTQHSPRITPSELFRAFGEMSLYGFGGVMPWARRVLVERRRWLDDREFAELLAIGQILPGPNICNIAVIVGYRQCGWRGSLAAATGLMAAPFVIVLVLGALYHRFGALPAVQGALRGMMAVAAGLVLMTAIKLAQSQPRTVRGLVFGLLSLTAVGILHLPLGWAMLVLIPSALLVEWRVHR</sequence>
<keyword evidence="9" id="KW-1185">Reference proteome</keyword>
<dbReference type="PANTHER" id="PTHR43663">
    <property type="entry name" value="CHROMATE TRANSPORT PROTEIN-RELATED"/>
    <property type="match status" value="1"/>
</dbReference>
<evidence type="ECO:0000256" key="6">
    <source>
        <dbReference type="ARBA" id="ARBA00023136"/>
    </source>
</evidence>
<dbReference type="InterPro" id="IPR052518">
    <property type="entry name" value="CHR_Transporter"/>
</dbReference>
<organism evidence="8 9">
    <name type="scientific">Trinickia dinghuensis</name>
    <dbReference type="NCBI Taxonomy" id="2291023"/>
    <lineage>
        <taxon>Bacteria</taxon>
        <taxon>Pseudomonadati</taxon>
        <taxon>Pseudomonadota</taxon>
        <taxon>Betaproteobacteria</taxon>
        <taxon>Burkholderiales</taxon>
        <taxon>Burkholderiaceae</taxon>
        <taxon>Trinickia</taxon>
    </lineage>
</organism>
<dbReference type="RefSeq" id="WP_115535981.1">
    <property type="nucleotide sequence ID" value="NZ_QRGA01000014.1"/>
</dbReference>
<dbReference type="Pfam" id="PF02417">
    <property type="entry name" value="Chromate_transp"/>
    <property type="match status" value="1"/>
</dbReference>
<evidence type="ECO:0000256" key="5">
    <source>
        <dbReference type="ARBA" id="ARBA00022989"/>
    </source>
</evidence>
<proteinExistence type="inferred from homology"/>
<evidence type="ECO:0000256" key="2">
    <source>
        <dbReference type="ARBA" id="ARBA00005262"/>
    </source>
</evidence>
<evidence type="ECO:0000313" key="8">
    <source>
        <dbReference type="EMBL" id="RDU96533.1"/>
    </source>
</evidence>
<dbReference type="PANTHER" id="PTHR43663:SF1">
    <property type="entry name" value="CHROMATE TRANSPORTER"/>
    <property type="match status" value="1"/>
</dbReference>
<dbReference type="InterPro" id="IPR003370">
    <property type="entry name" value="Chromate_transpt"/>
</dbReference>
<dbReference type="GO" id="GO:0015109">
    <property type="term" value="F:chromate transmembrane transporter activity"/>
    <property type="evidence" value="ECO:0007669"/>
    <property type="project" value="InterPro"/>
</dbReference>
<protein>
    <submittedName>
        <fullName evidence="8">Chromate transporter</fullName>
    </submittedName>
</protein>
<comment type="subcellular location">
    <subcellularLocation>
        <location evidence="1">Cell membrane</location>
        <topology evidence="1">Multi-pass membrane protein</topology>
    </subcellularLocation>
</comment>
<feature type="transmembrane region" description="Helical" evidence="7">
    <location>
        <begin position="155"/>
        <end position="181"/>
    </location>
</feature>
<dbReference type="EMBL" id="QRGA01000014">
    <property type="protein sequence ID" value="RDU96533.1"/>
    <property type="molecule type" value="Genomic_DNA"/>
</dbReference>
<dbReference type="AlphaFoldDB" id="A0A3D8JTW2"/>
<dbReference type="OrthoDB" id="8596378at2"/>
<reference evidence="8 9" key="1">
    <citation type="submission" date="2018-08" db="EMBL/GenBank/DDBJ databases">
        <title>Paraburkholderia sp. DHOM06 isolated from forest soil.</title>
        <authorList>
            <person name="Gao Z.-H."/>
            <person name="Qiu L.-H."/>
        </authorList>
    </citation>
    <scope>NUCLEOTIDE SEQUENCE [LARGE SCALE GENOMIC DNA]</scope>
    <source>
        <strain evidence="8 9">DHOM06</strain>
    </source>
</reference>
<keyword evidence="5 7" id="KW-1133">Transmembrane helix</keyword>
<dbReference type="GO" id="GO:0005886">
    <property type="term" value="C:plasma membrane"/>
    <property type="evidence" value="ECO:0007669"/>
    <property type="project" value="UniProtKB-SubCell"/>
</dbReference>
<keyword evidence="3" id="KW-1003">Cell membrane</keyword>
<evidence type="ECO:0000313" key="9">
    <source>
        <dbReference type="Proteomes" id="UP000256838"/>
    </source>
</evidence>
<keyword evidence="4 7" id="KW-0812">Transmembrane</keyword>
<evidence type="ECO:0000256" key="1">
    <source>
        <dbReference type="ARBA" id="ARBA00004651"/>
    </source>
</evidence>
<feature type="transmembrane region" description="Helical" evidence="7">
    <location>
        <begin position="93"/>
        <end position="114"/>
    </location>
</feature>
<accession>A0A3D8JTW2</accession>